<keyword evidence="2" id="KW-1185">Reference proteome</keyword>
<protein>
    <submittedName>
        <fullName evidence="1">Uncharacterized protein</fullName>
    </submittedName>
</protein>
<proteinExistence type="predicted"/>
<feature type="non-terminal residue" evidence="1">
    <location>
        <position position="1"/>
    </location>
</feature>
<accession>A0A392R4X0</accession>
<dbReference type="EMBL" id="LXQA010182917">
    <property type="protein sequence ID" value="MCI30886.1"/>
    <property type="molecule type" value="Genomic_DNA"/>
</dbReference>
<comment type="caution">
    <text evidence="1">The sequence shown here is derived from an EMBL/GenBank/DDBJ whole genome shotgun (WGS) entry which is preliminary data.</text>
</comment>
<dbReference type="Proteomes" id="UP000265520">
    <property type="component" value="Unassembled WGS sequence"/>
</dbReference>
<evidence type="ECO:0000313" key="1">
    <source>
        <dbReference type="EMBL" id="MCI30886.1"/>
    </source>
</evidence>
<dbReference type="AlphaFoldDB" id="A0A392R4X0"/>
<reference evidence="1 2" key="1">
    <citation type="journal article" date="2018" name="Front. Plant Sci.">
        <title>Red Clover (Trifolium pratense) and Zigzag Clover (T. medium) - A Picture of Genomic Similarities and Differences.</title>
        <authorList>
            <person name="Dluhosova J."/>
            <person name="Istvanek J."/>
            <person name="Nedelnik J."/>
            <person name="Repkova J."/>
        </authorList>
    </citation>
    <scope>NUCLEOTIDE SEQUENCE [LARGE SCALE GENOMIC DNA]</scope>
    <source>
        <strain evidence="2">cv. 10/8</strain>
        <tissue evidence="1">Leaf</tissue>
    </source>
</reference>
<name>A0A392R4X0_9FABA</name>
<sequence>GPMVIGAGLGRKNHSSILRNCDRRGLRPLDARTDLQIRLGGPVGRILIVKKKYY</sequence>
<evidence type="ECO:0000313" key="2">
    <source>
        <dbReference type="Proteomes" id="UP000265520"/>
    </source>
</evidence>
<organism evidence="1 2">
    <name type="scientific">Trifolium medium</name>
    <dbReference type="NCBI Taxonomy" id="97028"/>
    <lineage>
        <taxon>Eukaryota</taxon>
        <taxon>Viridiplantae</taxon>
        <taxon>Streptophyta</taxon>
        <taxon>Embryophyta</taxon>
        <taxon>Tracheophyta</taxon>
        <taxon>Spermatophyta</taxon>
        <taxon>Magnoliopsida</taxon>
        <taxon>eudicotyledons</taxon>
        <taxon>Gunneridae</taxon>
        <taxon>Pentapetalae</taxon>
        <taxon>rosids</taxon>
        <taxon>fabids</taxon>
        <taxon>Fabales</taxon>
        <taxon>Fabaceae</taxon>
        <taxon>Papilionoideae</taxon>
        <taxon>50 kb inversion clade</taxon>
        <taxon>NPAAA clade</taxon>
        <taxon>Hologalegina</taxon>
        <taxon>IRL clade</taxon>
        <taxon>Trifolieae</taxon>
        <taxon>Trifolium</taxon>
    </lineage>
</organism>